<evidence type="ECO:0000313" key="1">
    <source>
        <dbReference type="EMBL" id="KAK3217607.1"/>
    </source>
</evidence>
<reference evidence="1 2" key="1">
    <citation type="submission" date="2021-02" db="EMBL/GenBank/DDBJ databases">
        <title>Genome assembly of Pseudopithomyces chartarum.</title>
        <authorList>
            <person name="Jauregui R."/>
            <person name="Singh J."/>
            <person name="Voisey C."/>
        </authorList>
    </citation>
    <scope>NUCLEOTIDE SEQUENCE [LARGE SCALE GENOMIC DNA]</scope>
    <source>
        <strain evidence="1 2">AGR01</strain>
    </source>
</reference>
<name>A0AAN6M9Z0_9PLEO</name>
<proteinExistence type="predicted"/>
<dbReference type="EMBL" id="WVTA01000001">
    <property type="protein sequence ID" value="KAK3217607.1"/>
    <property type="molecule type" value="Genomic_DNA"/>
</dbReference>
<keyword evidence="2" id="KW-1185">Reference proteome</keyword>
<protein>
    <submittedName>
        <fullName evidence="1">Uncharacterized protein</fullName>
    </submittedName>
</protein>
<dbReference type="AlphaFoldDB" id="A0AAN6M9Z0"/>
<gene>
    <name evidence="1" type="ORF">GRF29_1g3512170</name>
</gene>
<dbReference type="Proteomes" id="UP001280581">
    <property type="component" value="Unassembled WGS sequence"/>
</dbReference>
<comment type="caution">
    <text evidence="1">The sequence shown here is derived from an EMBL/GenBank/DDBJ whole genome shotgun (WGS) entry which is preliminary data.</text>
</comment>
<organism evidence="1 2">
    <name type="scientific">Pseudopithomyces chartarum</name>
    <dbReference type="NCBI Taxonomy" id="1892770"/>
    <lineage>
        <taxon>Eukaryota</taxon>
        <taxon>Fungi</taxon>
        <taxon>Dikarya</taxon>
        <taxon>Ascomycota</taxon>
        <taxon>Pezizomycotina</taxon>
        <taxon>Dothideomycetes</taxon>
        <taxon>Pleosporomycetidae</taxon>
        <taxon>Pleosporales</taxon>
        <taxon>Massarineae</taxon>
        <taxon>Didymosphaeriaceae</taxon>
        <taxon>Pseudopithomyces</taxon>
    </lineage>
</organism>
<sequence length="271" mass="30959">MAFSTLPTELRQMIIADVITTPLSPPSAPNEVRSENWLYPREEKIRRHSHPHIGEIECNPAIAFNTQGPWGNHHLPLLLVSKLFKADTENVLGRIGRRIHPTLDVMLESDGDFKATWLLVPPTTAPETEHLHVIIRALGCMKIFGAEGSKHVPFKRNANISVDRLLQRITSVGLSPYAKDRETFGTEIRKLRITVAVPEDMKDFETEDERAPLTTRLSEFLALGHFGALSQKIDTIEIFVDERRAYVFSKEQSHFRLVWSHKWRRDSAVEE</sequence>
<accession>A0AAN6M9Z0</accession>
<evidence type="ECO:0000313" key="2">
    <source>
        <dbReference type="Proteomes" id="UP001280581"/>
    </source>
</evidence>